<keyword evidence="3" id="KW-1185">Reference proteome</keyword>
<organism evidence="2 3">
    <name type="scientific">Hibiscus sabdariffa</name>
    <name type="common">roselle</name>
    <dbReference type="NCBI Taxonomy" id="183260"/>
    <lineage>
        <taxon>Eukaryota</taxon>
        <taxon>Viridiplantae</taxon>
        <taxon>Streptophyta</taxon>
        <taxon>Embryophyta</taxon>
        <taxon>Tracheophyta</taxon>
        <taxon>Spermatophyta</taxon>
        <taxon>Magnoliopsida</taxon>
        <taxon>eudicotyledons</taxon>
        <taxon>Gunneridae</taxon>
        <taxon>Pentapetalae</taxon>
        <taxon>rosids</taxon>
        <taxon>malvids</taxon>
        <taxon>Malvales</taxon>
        <taxon>Malvaceae</taxon>
        <taxon>Malvoideae</taxon>
        <taxon>Hibiscus</taxon>
    </lineage>
</organism>
<feature type="compositionally biased region" description="Polar residues" evidence="1">
    <location>
        <begin position="64"/>
        <end position="75"/>
    </location>
</feature>
<comment type="caution">
    <text evidence="2">The sequence shown here is derived from an EMBL/GenBank/DDBJ whole genome shotgun (WGS) entry which is preliminary data.</text>
</comment>
<dbReference type="Proteomes" id="UP001472677">
    <property type="component" value="Unassembled WGS sequence"/>
</dbReference>
<evidence type="ECO:0000313" key="3">
    <source>
        <dbReference type="Proteomes" id="UP001472677"/>
    </source>
</evidence>
<gene>
    <name evidence="2" type="ORF">V6N12_050237</name>
</gene>
<evidence type="ECO:0000256" key="1">
    <source>
        <dbReference type="SAM" id="MobiDB-lite"/>
    </source>
</evidence>
<dbReference type="EMBL" id="JBBPBM010000001">
    <property type="protein sequence ID" value="KAK8600382.1"/>
    <property type="molecule type" value="Genomic_DNA"/>
</dbReference>
<proteinExistence type="predicted"/>
<evidence type="ECO:0000313" key="2">
    <source>
        <dbReference type="EMBL" id="KAK8600382.1"/>
    </source>
</evidence>
<accession>A0ABR2GBS9</accession>
<reference evidence="2 3" key="1">
    <citation type="journal article" date="2024" name="G3 (Bethesda)">
        <title>Genome assembly of Hibiscus sabdariffa L. provides insights into metabolisms of medicinal natural products.</title>
        <authorList>
            <person name="Kim T."/>
        </authorList>
    </citation>
    <scope>NUCLEOTIDE SEQUENCE [LARGE SCALE GENOMIC DNA]</scope>
    <source>
        <strain evidence="2">TK-2024</strain>
        <tissue evidence="2">Old leaves</tissue>
    </source>
</reference>
<name>A0ABR2GBS9_9ROSI</name>
<sequence>MEWLELGFGYRCGSTGVGSDDERLKKANEGKDTTIGKLGELKDFANRAMDFLIGKMKETKQKTSKTAKNTKSYSDATRREGREGCMETIVVKVEESLVGTIDATLKSSDRTFNDVGRVDEHGVICDSSSKPKM</sequence>
<protein>
    <submittedName>
        <fullName evidence="2">Uncharacterized protein</fullName>
    </submittedName>
</protein>
<feature type="region of interest" description="Disordered" evidence="1">
    <location>
        <begin position="59"/>
        <end position="80"/>
    </location>
</feature>